<organism evidence="6 7">
    <name type="scientific">Rhodoferax aquaticus</name>
    <dbReference type="NCBI Taxonomy" id="2527691"/>
    <lineage>
        <taxon>Bacteria</taxon>
        <taxon>Pseudomonadati</taxon>
        <taxon>Pseudomonadota</taxon>
        <taxon>Betaproteobacteria</taxon>
        <taxon>Burkholderiales</taxon>
        <taxon>Comamonadaceae</taxon>
        <taxon>Rhodoferax</taxon>
    </lineage>
</organism>
<evidence type="ECO:0000256" key="4">
    <source>
        <dbReference type="ARBA" id="ARBA00023163"/>
    </source>
</evidence>
<evidence type="ECO:0000256" key="2">
    <source>
        <dbReference type="ARBA" id="ARBA00023015"/>
    </source>
</evidence>
<dbReference type="GO" id="GO:0043565">
    <property type="term" value="F:sequence-specific DNA binding"/>
    <property type="evidence" value="ECO:0007669"/>
    <property type="project" value="TreeGrafter"/>
</dbReference>
<dbReference type="PROSITE" id="PS50931">
    <property type="entry name" value="HTH_LYSR"/>
    <property type="match status" value="1"/>
</dbReference>
<evidence type="ECO:0000313" key="7">
    <source>
        <dbReference type="Proteomes" id="UP000317365"/>
    </source>
</evidence>
<dbReference type="Proteomes" id="UP000317365">
    <property type="component" value="Chromosome"/>
</dbReference>
<dbReference type="AlphaFoldDB" id="A0A515EK44"/>
<sequence>MSVAFDWSLIKSFLAALDQGSLLGASRVLRMSQPTVGRHIAELESQLGVALFERTGRGLVPTHTAHQLAEHARAMQSNATQLLHTLDSAQSKATGTVRITASVAVAVNLLPSVLARMRMALPEIQVEIVSSNAISNLLRREADIAIRMVRPDQASLVAKKIGDIGLGAFAHRSYLARKSPIRVPQDLLQHELIGGDTDTSILDGFQAMGYPVGREAFALRTDDFIVQWRAVQAGLGIGFLANYMAYDESDIVRILPLALTIAPLPVWLTVHREIRTNPRIRAVYDFLAESLPQVI</sequence>
<dbReference type="RefSeq" id="WP_142808518.1">
    <property type="nucleotide sequence ID" value="NZ_CP036282.1"/>
</dbReference>
<dbReference type="GO" id="GO:0003700">
    <property type="term" value="F:DNA-binding transcription factor activity"/>
    <property type="evidence" value="ECO:0007669"/>
    <property type="project" value="InterPro"/>
</dbReference>
<dbReference type="Gene3D" id="1.10.10.10">
    <property type="entry name" value="Winged helix-like DNA-binding domain superfamily/Winged helix DNA-binding domain"/>
    <property type="match status" value="1"/>
</dbReference>
<feature type="domain" description="HTH lysR-type" evidence="5">
    <location>
        <begin position="5"/>
        <end position="62"/>
    </location>
</feature>
<proteinExistence type="inferred from homology"/>
<dbReference type="EMBL" id="CP036282">
    <property type="protein sequence ID" value="QDL53035.1"/>
    <property type="molecule type" value="Genomic_DNA"/>
</dbReference>
<dbReference type="InterPro" id="IPR005119">
    <property type="entry name" value="LysR_subst-bd"/>
</dbReference>
<dbReference type="PANTHER" id="PTHR30537">
    <property type="entry name" value="HTH-TYPE TRANSCRIPTIONAL REGULATOR"/>
    <property type="match status" value="1"/>
</dbReference>
<keyword evidence="7" id="KW-1185">Reference proteome</keyword>
<evidence type="ECO:0000256" key="3">
    <source>
        <dbReference type="ARBA" id="ARBA00023125"/>
    </source>
</evidence>
<dbReference type="PANTHER" id="PTHR30537:SF3">
    <property type="entry name" value="TRANSCRIPTIONAL REGULATORY PROTEIN"/>
    <property type="match status" value="1"/>
</dbReference>
<dbReference type="SUPFAM" id="SSF46785">
    <property type="entry name" value="Winged helix' DNA-binding domain"/>
    <property type="match status" value="1"/>
</dbReference>
<reference evidence="7" key="2">
    <citation type="journal article" date="2020" name="Int. J. Syst. Evol. Microbiol.">
        <title>Genomic insights into a novel species Rhodoferax aquaticus sp. nov., isolated from freshwater.</title>
        <authorList>
            <person name="Li T."/>
            <person name="Zhuo Y."/>
            <person name="Jin C.Z."/>
            <person name="Wu X."/>
            <person name="Ko S.R."/>
            <person name="Jin F.J."/>
            <person name="Ahn C.Y."/>
            <person name="Oh H.M."/>
            <person name="Lee H.G."/>
            <person name="Jin L."/>
        </authorList>
    </citation>
    <scope>NUCLEOTIDE SEQUENCE [LARGE SCALE GENOMIC DNA]</scope>
    <source>
        <strain evidence="7">Gr-4</strain>
    </source>
</reference>
<dbReference type="PRINTS" id="PR00039">
    <property type="entry name" value="HTHLYSR"/>
</dbReference>
<dbReference type="InterPro" id="IPR058163">
    <property type="entry name" value="LysR-type_TF_proteobact-type"/>
</dbReference>
<name>A0A515EK44_9BURK</name>
<evidence type="ECO:0000256" key="1">
    <source>
        <dbReference type="ARBA" id="ARBA00009437"/>
    </source>
</evidence>
<dbReference type="SUPFAM" id="SSF53850">
    <property type="entry name" value="Periplasmic binding protein-like II"/>
    <property type="match status" value="1"/>
</dbReference>
<keyword evidence="4" id="KW-0804">Transcription</keyword>
<evidence type="ECO:0000313" key="6">
    <source>
        <dbReference type="EMBL" id="QDL53035.1"/>
    </source>
</evidence>
<keyword evidence="2" id="KW-0805">Transcription regulation</keyword>
<dbReference type="Pfam" id="PF00126">
    <property type="entry name" value="HTH_1"/>
    <property type="match status" value="1"/>
</dbReference>
<reference evidence="7" key="1">
    <citation type="submission" date="2019-02" db="EMBL/GenBank/DDBJ databases">
        <title>Complete genome sequence of Rhodoferax sp. Gr-4.</title>
        <authorList>
            <person name="Jin L."/>
        </authorList>
    </citation>
    <scope>NUCLEOTIDE SEQUENCE [LARGE SCALE GENOMIC DNA]</scope>
    <source>
        <strain evidence="7">Gr-4</strain>
    </source>
</reference>
<keyword evidence="3" id="KW-0238">DNA-binding</keyword>
<dbReference type="InterPro" id="IPR000847">
    <property type="entry name" value="LysR_HTH_N"/>
</dbReference>
<dbReference type="InterPro" id="IPR036390">
    <property type="entry name" value="WH_DNA-bd_sf"/>
</dbReference>
<dbReference type="GO" id="GO:0006351">
    <property type="term" value="P:DNA-templated transcription"/>
    <property type="evidence" value="ECO:0007669"/>
    <property type="project" value="TreeGrafter"/>
</dbReference>
<comment type="similarity">
    <text evidence="1">Belongs to the LysR transcriptional regulatory family.</text>
</comment>
<dbReference type="InterPro" id="IPR036388">
    <property type="entry name" value="WH-like_DNA-bd_sf"/>
</dbReference>
<gene>
    <name evidence="6" type="ORF">EXZ61_01995</name>
</gene>
<accession>A0A515EK44</accession>
<dbReference type="Gene3D" id="3.40.190.290">
    <property type="match status" value="1"/>
</dbReference>
<protein>
    <submittedName>
        <fullName evidence="6">LysR family transcriptional regulator</fullName>
    </submittedName>
</protein>
<dbReference type="KEGG" id="rhg:EXZ61_01995"/>
<dbReference type="Pfam" id="PF03466">
    <property type="entry name" value="LysR_substrate"/>
    <property type="match status" value="1"/>
</dbReference>
<evidence type="ECO:0000259" key="5">
    <source>
        <dbReference type="PROSITE" id="PS50931"/>
    </source>
</evidence>